<feature type="domain" description="Rho-GAP" evidence="3">
    <location>
        <begin position="15"/>
        <end position="209"/>
    </location>
</feature>
<keyword evidence="1" id="KW-0343">GTPase activation</keyword>
<dbReference type="InterPro" id="IPR000198">
    <property type="entry name" value="RhoGAP_dom"/>
</dbReference>
<reference evidence="4 5" key="1">
    <citation type="journal article" date="2020" name="Elife">
        <title>Loss of centromere function drives karyotype evolution in closely related Malassezia species.</title>
        <authorList>
            <person name="Sankaranarayanan S.R."/>
            <person name="Ianiri G."/>
            <person name="Coelho M.A."/>
            <person name="Reza M.H."/>
            <person name="Thimmappa B.C."/>
            <person name="Ganguly P."/>
            <person name="Vadnala R.N."/>
            <person name="Sun S."/>
            <person name="Siddharthan R."/>
            <person name="Tellgren-Roth C."/>
            <person name="Dawson T.L."/>
            <person name="Heitman J."/>
            <person name="Sanyal K."/>
        </authorList>
    </citation>
    <scope>NUCLEOTIDE SEQUENCE [LARGE SCALE GENOMIC DNA]</scope>
    <source>
        <strain evidence="4">CBS14141</strain>
    </source>
</reference>
<evidence type="ECO:0000259" key="3">
    <source>
        <dbReference type="PROSITE" id="PS50238"/>
    </source>
</evidence>
<proteinExistence type="predicted"/>
<dbReference type="Pfam" id="PF00620">
    <property type="entry name" value="RhoGAP"/>
    <property type="match status" value="1"/>
</dbReference>
<feature type="compositionally biased region" description="Low complexity" evidence="2">
    <location>
        <begin position="292"/>
        <end position="304"/>
    </location>
</feature>
<feature type="compositionally biased region" description="Low complexity" evidence="2">
    <location>
        <begin position="524"/>
        <end position="552"/>
    </location>
</feature>
<feature type="region of interest" description="Disordered" evidence="2">
    <location>
        <begin position="259"/>
        <end position="618"/>
    </location>
</feature>
<dbReference type="InterPro" id="IPR008936">
    <property type="entry name" value="Rho_GTPase_activation_prot"/>
</dbReference>
<dbReference type="PROSITE" id="PS50238">
    <property type="entry name" value="RHOGAP"/>
    <property type="match status" value="1"/>
</dbReference>
<feature type="compositionally biased region" description="Pro residues" evidence="2">
    <location>
        <begin position="369"/>
        <end position="379"/>
    </location>
</feature>
<protein>
    <submittedName>
        <fullName evidence="4">GTPase activating protein (GAP) for Rho1p</fullName>
    </submittedName>
</protein>
<accession>A0ABY8ENF0</accession>
<feature type="compositionally biased region" description="Low complexity" evidence="2">
    <location>
        <begin position="609"/>
        <end position="618"/>
    </location>
</feature>
<evidence type="ECO:0000256" key="2">
    <source>
        <dbReference type="SAM" id="MobiDB-lite"/>
    </source>
</evidence>
<dbReference type="SUPFAM" id="SSF48350">
    <property type="entry name" value="GTPase activation domain, GAP"/>
    <property type="match status" value="1"/>
</dbReference>
<evidence type="ECO:0000256" key="1">
    <source>
        <dbReference type="ARBA" id="ARBA00022468"/>
    </source>
</evidence>
<sequence length="664" mass="70703">MFGAPLPEALKQSSVAISLINQDGEQYVWGYVPAVVAKIGLFLKQHATDVEGVFRINGSEKRMKELRTQFDTPPEYGKDIDWDGYNVHDAATILRRFLNLMPEPVIPADRFVEFREVLAKPAVDEEEAIGAYRKLITSCPPATQYLLLYLLDLLAVFERNAEVNKMTANNLAILFQPGMLMHPSVRTKEDHQAAVRVVEFLITHQDRFVLDVSDLPPADMLPEELTRPKTKAALEKYLLVPSDSDEDLGDLEAHMGGGAMLARSAPNSRTMFQRKGRRPRRERRRSSSQDVSPPAAAAPSPAAAPDRKDTTRTKPSVVRESRKEGRKRANSHSDAQAQSRSTSRHTTDAGPSNSPRARPTSRASARGTPAPPSAIPRPPLVKRSASETGWSEASPALPPTARSPSRRSRNQSSSPTASPLLGAERNSASRSSFNGGSGSSLEGRTPRLGGMPTIHAESPDASPDALPDASPDALPEPVSLPAPAQPLVPATDDTPATPPEKDVPRIPVAAVARPPALELRDDSASATASETAPPSGVSPLASESSSSSSARSPTDRTARMALPTPYPMDPRLAQLGPVVGAPAHPEAPAPVAAPAVPSSAPAPAPTPAPAADEAPLRAAAPIPYATTRAAVRPSSPPPAVLPPHSFDLHHAKVMYTISGPKHKS</sequence>
<dbReference type="InterPro" id="IPR051025">
    <property type="entry name" value="RhoGAP"/>
</dbReference>
<dbReference type="SMART" id="SM00324">
    <property type="entry name" value="RhoGAP"/>
    <property type="match status" value="1"/>
</dbReference>
<organism evidence="4 5">
    <name type="scientific">Malassezia furfur</name>
    <name type="common">Pityriasis versicolor infection agent</name>
    <name type="synonym">Pityrosporum furfur</name>
    <dbReference type="NCBI Taxonomy" id="55194"/>
    <lineage>
        <taxon>Eukaryota</taxon>
        <taxon>Fungi</taxon>
        <taxon>Dikarya</taxon>
        <taxon>Basidiomycota</taxon>
        <taxon>Ustilaginomycotina</taxon>
        <taxon>Malasseziomycetes</taxon>
        <taxon>Malasseziales</taxon>
        <taxon>Malasseziaceae</taxon>
        <taxon>Malassezia</taxon>
    </lineage>
</organism>
<dbReference type="PANTHER" id="PTHR15228:SF25">
    <property type="entry name" value="F-BAR DOMAIN-CONTAINING PROTEIN"/>
    <property type="match status" value="1"/>
</dbReference>
<feature type="compositionally biased region" description="Basic residues" evidence="2">
    <location>
        <begin position="272"/>
        <end position="286"/>
    </location>
</feature>
<dbReference type="Gene3D" id="1.10.555.10">
    <property type="entry name" value="Rho GTPase activation protein"/>
    <property type="match status" value="1"/>
</dbReference>
<dbReference type="EMBL" id="CP046234">
    <property type="protein sequence ID" value="WFD47038.1"/>
    <property type="molecule type" value="Genomic_DNA"/>
</dbReference>
<dbReference type="PANTHER" id="PTHR15228">
    <property type="entry name" value="SPERMATHECAL PHYSIOLOGY VARIANT"/>
    <property type="match status" value="1"/>
</dbReference>
<evidence type="ECO:0000313" key="4">
    <source>
        <dbReference type="EMBL" id="WFD47038.1"/>
    </source>
</evidence>
<evidence type="ECO:0000313" key="5">
    <source>
        <dbReference type="Proteomes" id="UP000818624"/>
    </source>
</evidence>
<feature type="compositionally biased region" description="Low complexity" evidence="2">
    <location>
        <begin position="428"/>
        <end position="443"/>
    </location>
</feature>
<feature type="compositionally biased region" description="Low complexity" evidence="2">
    <location>
        <begin position="351"/>
        <end position="366"/>
    </location>
</feature>
<gene>
    <name evidence="4" type="primary">SAC7</name>
    <name evidence="4" type="ORF">GLX27_001684</name>
</gene>
<keyword evidence="5" id="KW-1185">Reference proteome</keyword>
<feature type="compositionally biased region" description="Basic and acidic residues" evidence="2">
    <location>
        <begin position="305"/>
        <end position="323"/>
    </location>
</feature>
<feature type="compositionally biased region" description="Low complexity" evidence="2">
    <location>
        <begin position="505"/>
        <end position="516"/>
    </location>
</feature>
<feature type="compositionally biased region" description="Low complexity" evidence="2">
    <location>
        <begin position="393"/>
        <end position="403"/>
    </location>
</feature>
<feature type="compositionally biased region" description="Low complexity" evidence="2">
    <location>
        <begin position="577"/>
        <end position="599"/>
    </location>
</feature>
<name>A0ABY8ENF0_MALFU</name>
<dbReference type="Proteomes" id="UP000818624">
    <property type="component" value="Chromosome 1"/>
</dbReference>
<feature type="compositionally biased region" description="Polar residues" evidence="2">
    <location>
        <begin position="332"/>
        <end position="341"/>
    </location>
</feature>